<feature type="region of interest" description="Disordered" evidence="2">
    <location>
        <begin position="82"/>
        <end position="126"/>
    </location>
</feature>
<keyword evidence="1" id="KW-0175">Coiled coil</keyword>
<feature type="compositionally biased region" description="Low complexity" evidence="2">
    <location>
        <begin position="105"/>
        <end position="126"/>
    </location>
</feature>
<dbReference type="AlphaFoldDB" id="A0A1A7WEI1"/>
<reference evidence="4" key="2">
    <citation type="submission" date="2016-06" db="EMBL/GenBank/DDBJ databases">
        <title>The genome of a short-lived fish provides insights into sex chromosome evolution and the genetic control of aging.</title>
        <authorList>
            <person name="Reichwald K."/>
            <person name="Felder M."/>
            <person name="Petzold A."/>
            <person name="Koch P."/>
            <person name="Groth M."/>
            <person name="Platzer M."/>
        </authorList>
    </citation>
    <scope>NUCLEOTIDE SEQUENCE</scope>
    <source>
        <tissue evidence="4">Brain</tissue>
    </source>
</reference>
<protein>
    <recommendedName>
        <fullName evidence="3">Periplakin-like plectin repeat domain-containing protein</fullName>
    </recommendedName>
</protein>
<sequence length="164" mass="18719">MKTRRKLELEVRQLRARIEEKERNLAEMDERQKKIQVESELRQIKSRILELENTPPPVQEKIIIEEVLKVERDPKLEKLTDDVRSGLETERQIQKPYVPPPTPQTPTKATTTAPLNSMPSPLRSSYSSLNTHLSGSLSSITASTGDEYFPISGIFDTTTDSRMS</sequence>
<reference evidence="4" key="1">
    <citation type="submission" date="2016-05" db="EMBL/GenBank/DDBJ databases">
        <authorList>
            <person name="Lavstsen T."/>
            <person name="Jespersen J.S."/>
        </authorList>
    </citation>
    <scope>NUCLEOTIDE SEQUENCE</scope>
    <source>
        <tissue evidence="4">Brain</tissue>
    </source>
</reference>
<feature type="compositionally biased region" description="Basic and acidic residues" evidence="2">
    <location>
        <begin position="82"/>
        <end position="93"/>
    </location>
</feature>
<dbReference type="Pfam" id="PF26346">
    <property type="entry name" value="Plectin_PPL"/>
    <property type="match status" value="1"/>
</dbReference>
<name>A0A1A7WEI1_9TELE</name>
<gene>
    <name evidence="4" type="primary">CABZ01095083.1</name>
</gene>
<accession>A0A1A7WEI1</accession>
<evidence type="ECO:0000256" key="2">
    <source>
        <dbReference type="SAM" id="MobiDB-lite"/>
    </source>
</evidence>
<evidence type="ECO:0000259" key="3">
    <source>
        <dbReference type="Pfam" id="PF26346"/>
    </source>
</evidence>
<organism evidence="4">
    <name type="scientific">Iconisemion striatum</name>
    <dbReference type="NCBI Taxonomy" id="60296"/>
    <lineage>
        <taxon>Eukaryota</taxon>
        <taxon>Metazoa</taxon>
        <taxon>Chordata</taxon>
        <taxon>Craniata</taxon>
        <taxon>Vertebrata</taxon>
        <taxon>Euteleostomi</taxon>
        <taxon>Actinopterygii</taxon>
        <taxon>Neopterygii</taxon>
        <taxon>Teleostei</taxon>
        <taxon>Neoteleostei</taxon>
        <taxon>Acanthomorphata</taxon>
        <taxon>Ovalentaria</taxon>
        <taxon>Atherinomorphae</taxon>
        <taxon>Cyprinodontiformes</taxon>
        <taxon>Nothobranchiidae</taxon>
        <taxon>Iconisemion</taxon>
    </lineage>
</organism>
<dbReference type="InterPro" id="IPR058847">
    <property type="entry name" value="Plectin_PPL"/>
</dbReference>
<feature type="coiled-coil region" evidence="1">
    <location>
        <begin position="4"/>
        <end position="54"/>
    </location>
</feature>
<evidence type="ECO:0000313" key="4">
    <source>
        <dbReference type="EMBL" id="SBP03934.1"/>
    </source>
</evidence>
<proteinExistence type="predicted"/>
<feature type="non-terminal residue" evidence="4">
    <location>
        <position position="164"/>
    </location>
</feature>
<feature type="domain" description="Periplakin-like plectin repeat" evidence="3">
    <location>
        <begin position="29"/>
        <end position="92"/>
    </location>
</feature>
<evidence type="ECO:0000256" key="1">
    <source>
        <dbReference type="SAM" id="Coils"/>
    </source>
</evidence>
<dbReference type="EMBL" id="HADW01002534">
    <property type="protein sequence ID" value="SBP03934.1"/>
    <property type="molecule type" value="Transcribed_RNA"/>
</dbReference>